<keyword evidence="3" id="KW-1185">Reference proteome</keyword>
<feature type="region of interest" description="Disordered" evidence="1">
    <location>
        <begin position="30"/>
        <end position="80"/>
    </location>
</feature>
<sequence length="80" mass="8635">MLAVAVMIRAFKSVIVVGYGDLQTRSFTNLHKKKSHGVRSDNHGGQGRQGRDPTKIDLGLQITPQEKTHGAISGENGHGE</sequence>
<name>A0A4Y2C9D9_ARAVE</name>
<evidence type="ECO:0000256" key="1">
    <source>
        <dbReference type="SAM" id="MobiDB-lite"/>
    </source>
</evidence>
<dbReference type="EMBL" id="BGPR01000162">
    <property type="protein sequence ID" value="GBM00939.1"/>
    <property type="molecule type" value="Genomic_DNA"/>
</dbReference>
<evidence type="ECO:0000313" key="2">
    <source>
        <dbReference type="EMBL" id="GBM00939.1"/>
    </source>
</evidence>
<organism evidence="2 3">
    <name type="scientific">Araneus ventricosus</name>
    <name type="common">Orbweaver spider</name>
    <name type="synonym">Epeira ventricosa</name>
    <dbReference type="NCBI Taxonomy" id="182803"/>
    <lineage>
        <taxon>Eukaryota</taxon>
        <taxon>Metazoa</taxon>
        <taxon>Ecdysozoa</taxon>
        <taxon>Arthropoda</taxon>
        <taxon>Chelicerata</taxon>
        <taxon>Arachnida</taxon>
        <taxon>Araneae</taxon>
        <taxon>Araneomorphae</taxon>
        <taxon>Entelegynae</taxon>
        <taxon>Araneoidea</taxon>
        <taxon>Araneidae</taxon>
        <taxon>Araneus</taxon>
    </lineage>
</organism>
<dbReference type="AlphaFoldDB" id="A0A4Y2C9D9"/>
<proteinExistence type="predicted"/>
<dbReference type="Proteomes" id="UP000499080">
    <property type="component" value="Unassembled WGS sequence"/>
</dbReference>
<comment type="caution">
    <text evidence="2">The sequence shown here is derived from an EMBL/GenBank/DDBJ whole genome shotgun (WGS) entry which is preliminary data.</text>
</comment>
<accession>A0A4Y2C9D9</accession>
<gene>
    <name evidence="2" type="ORF">AVEN_151393_1</name>
</gene>
<reference evidence="2 3" key="1">
    <citation type="journal article" date="2019" name="Sci. Rep.">
        <title>Orb-weaving spider Araneus ventricosus genome elucidates the spidroin gene catalogue.</title>
        <authorList>
            <person name="Kono N."/>
            <person name="Nakamura H."/>
            <person name="Ohtoshi R."/>
            <person name="Moran D.A.P."/>
            <person name="Shinohara A."/>
            <person name="Yoshida Y."/>
            <person name="Fujiwara M."/>
            <person name="Mori M."/>
            <person name="Tomita M."/>
            <person name="Arakawa K."/>
        </authorList>
    </citation>
    <scope>NUCLEOTIDE SEQUENCE [LARGE SCALE GENOMIC DNA]</scope>
</reference>
<protein>
    <submittedName>
        <fullName evidence="2">Uncharacterized protein</fullName>
    </submittedName>
</protein>
<evidence type="ECO:0000313" key="3">
    <source>
        <dbReference type="Proteomes" id="UP000499080"/>
    </source>
</evidence>